<evidence type="ECO:0000256" key="1">
    <source>
        <dbReference type="ARBA" id="ARBA00022729"/>
    </source>
</evidence>
<name>A0AAN6MAU3_9PEZI</name>
<feature type="non-terminal residue" evidence="4">
    <location>
        <position position="1"/>
    </location>
</feature>
<dbReference type="EMBL" id="MU856307">
    <property type="protein sequence ID" value="KAK3897009.1"/>
    <property type="molecule type" value="Genomic_DNA"/>
</dbReference>
<comment type="caution">
    <text evidence="4">The sequence shown here is derived from an EMBL/GenBank/DDBJ whole genome shotgun (WGS) entry which is preliminary data.</text>
</comment>
<dbReference type="Pfam" id="PF10342">
    <property type="entry name" value="Kre9_KNH"/>
    <property type="match status" value="1"/>
</dbReference>
<organism evidence="4 5">
    <name type="scientific">Staphylotrichum tortipilum</name>
    <dbReference type="NCBI Taxonomy" id="2831512"/>
    <lineage>
        <taxon>Eukaryota</taxon>
        <taxon>Fungi</taxon>
        <taxon>Dikarya</taxon>
        <taxon>Ascomycota</taxon>
        <taxon>Pezizomycotina</taxon>
        <taxon>Sordariomycetes</taxon>
        <taxon>Sordariomycetidae</taxon>
        <taxon>Sordariales</taxon>
        <taxon>Chaetomiaceae</taxon>
        <taxon>Staphylotrichum</taxon>
    </lineage>
</organism>
<accession>A0AAN6MAU3</accession>
<dbReference type="PANTHER" id="PTHR40633:SF1">
    <property type="entry name" value="GPI ANCHORED SERINE-THREONINE RICH PROTEIN (AFU_ORTHOLOGUE AFUA_1G03630)"/>
    <property type="match status" value="1"/>
</dbReference>
<gene>
    <name evidence="4" type="ORF">C8A05DRAFT_20142</name>
</gene>
<sequence>LSTAALASVSFTNDDWYIYQNQPFTITWANNRGPVNVSVMSGPDENLLPVLAIVSGYPGQEYTWTPPPTLQTGDYELEIVDGGSSDYSPRFQYPAPPQTSSTTTSGVRCPFLSSPFTRHR</sequence>
<dbReference type="InterPro" id="IPR052982">
    <property type="entry name" value="SRP1/TIP1-like"/>
</dbReference>
<feature type="region of interest" description="Disordered" evidence="2">
    <location>
        <begin position="86"/>
        <end position="108"/>
    </location>
</feature>
<feature type="domain" description="Yeast cell wall synthesis Kre9/Knh1-like N-terminal" evidence="3">
    <location>
        <begin position="21"/>
        <end position="92"/>
    </location>
</feature>
<protein>
    <recommendedName>
        <fullName evidence="3">Yeast cell wall synthesis Kre9/Knh1-like N-terminal domain-containing protein</fullName>
    </recommendedName>
</protein>
<proteinExistence type="predicted"/>
<reference evidence="4" key="1">
    <citation type="journal article" date="2023" name="Mol. Phylogenet. Evol.">
        <title>Genome-scale phylogeny and comparative genomics of the fungal order Sordariales.</title>
        <authorList>
            <person name="Hensen N."/>
            <person name="Bonometti L."/>
            <person name="Westerberg I."/>
            <person name="Brannstrom I.O."/>
            <person name="Guillou S."/>
            <person name="Cros-Aarteil S."/>
            <person name="Calhoun S."/>
            <person name="Haridas S."/>
            <person name="Kuo A."/>
            <person name="Mondo S."/>
            <person name="Pangilinan J."/>
            <person name="Riley R."/>
            <person name="LaButti K."/>
            <person name="Andreopoulos B."/>
            <person name="Lipzen A."/>
            <person name="Chen C."/>
            <person name="Yan M."/>
            <person name="Daum C."/>
            <person name="Ng V."/>
            <person name="Clum A."/>
            <person name="Steindorff A."/>
            <person name="Ohm R.A."/>
            <person name="Martin F."/>
            <person name="Silar P."/>
            <person name="Natvig D.O."/>
            <person name="Lalanne C."/>
            <person name="Gautier V."/>
            <person name="Ament-Velasquez S.L."/>
            <person name="Kruys A."/>
            <person name="Hutchinson M.I."/>
            <person name="Powell A.J."/>
            <person name="Barry K."/>
            <person name="Miller A.N."/>
            <person name="Grigoriev I.V."/>
            <person name="Debuchy R."/>
            <person name="Gladieux P."/>
            <person name="Hiltunen Thoren M."/>
            <person name="Johannesson H."/>
        </authorList>
    </citation>
    <scope>NUCLEOTIDE SEQUENCE</scope>
    <source>
        <strain evidence="4">CBS 103.79</strain>
    </source>
</reference>
<dbReference type="AlphaFoldDB" id="A0AAN6MAU3"/>
<evidence type="ECO:0000313" key="4">
    <source>
        <dbReference type="EMBL" id="KAK3897009.1"/>
    </source>
</evidence>
<keyword evidence="1" id="KW-0732">Signal</keyword>
<evidence type="ECO:0000313" key="5">
    <source>
        <dbReference type="Proteomes" id="UP001303889"/>
    </source>
</evidence>
<dbReference type="Proteomes" id="UP001303889">
    <property type="component" value="Unassembled WGS sequence"/>
</dbReference>
<dbReference type="PANTHER" id="PTHR40633">
    <property type="entry name" value="MATRIX PROTEIN, PUTATIVE (AFU_ORTHOLOGUE AFUA_8G05410)-RELATED"/>
    <property type="match status" value="1"/>
</dbReference>
<evidence type="ECO:0000259" key="3">
    <source>
        <dbReference type="Pfam" id="PF10342"/>
    </source>
</evidence>
<reference evidence="4" key="2">
    <citation type="submission" date="2023-05" db="EMBL/GenBank/DDBJ databases">
        <authorList>
            <consortium name="Lawrence Berkeley National Laboratory"/>
            <person name="Steindorff A."/>
            <person name="Hensen N."/>
            <person name="Bonometti L."/>
            <person name="Westerberg I."/>
            <person name="Brannstrom I.O."/>
            <person name="Guillou S."/>
            <person name="Cros-Aarteil S."/>
            <person name="Calhoun S."/>
            <person name="Haridas S."/>
            <person name="Kuo A."/>
            <person name="Mondo S."/>
            <person name="Pangilinan J."/>
            <person name="Riley R."/>
            <person name="Labutti K."/>
            <person name="Andreopoulos B."/>
            <person name="Lipzen A."/>
            <person name="Chen C."/>
            <person name="Yanf M."/>
            <person name="Daum C."/>
            <person name="Ng V."/>
            <person name="Clum A."/>
            <person name="Ohm R."/>
            <person name="Martin F."/>
            <person name="Silar P."/>
            <person name="Natvig D."/>
            <person name="Lalanne C."/>
            <person name="Gautier V."/>
            <person name="Ament-Velasquez S.L."/>
            <person name="Kruys A."/>
            <person name="Hutchinson M.I."/>
            <person name="Powell A.J."/>
            <person name="Barry K."/>
            <person name="Miller A.N."/>
            <person name="Grigoriev I.V."/>
            <person name="Debuchy R."/>
            <person name="Gladieux P."/>
            <person name="Thoren M.H."/>
            <person name="Johannesson H."/>
        </authorList>
    </citation>
    <scope>NUCLEOTIDE SEQUENCE</scope>
    <source>
        <strain evidence="4">CBS 103.79</strain>
    </source>
</reference>
<dbReference type="InterPro" id="IPR018466">
    <property type="entry name" value="Kre9/Knh1-like_N"/>
</dbReference>
<evidence type="ECO:0000256" key="2">
    <source>
        <dbReference type="SAM" id="MobiDB-lite"/>
    </source>
</evidence>
<keyword evidence="5" id="KW-1185">Reference proteome</keyword>